<reference evidence="3 4" key="1">
    <citation type="submission" date="2020-01" db="EMBL/GenBank/DDBJ databases">
        <title>Paenibacillus sp. nov., isolated from tomato rhizosphere.</title>
        <authorList>
            <person name="Weon H.-Y."/>
            <person name="Lee S.A."/>
        </authorList>
    </citation>
    <scope>NUCLEOTIDE SEQUENCE [LARGE SCALE GENOMIC DNA]</scope>
    <source>
        <strain evidence="3 4">12200R-189</strain>
    </source>
</reference>
<sequence>MEDLLKLLFSNIYIVVIVIGFLLSVLNKARGKQRQGSNGMPTFGGGPNGRQQARPPEERPAQPERRRAAPQAQPQRDAVPAPATAGPMGGSVYTSPMTRDGGRQLRDADPSLLERTLEAEKLASDKLNPGAGTRPASAVSKAGPASQPQGASFRAPQGRELRQAFIMAEVLGPPRSKRPLRQK</sequence>
<feature type="compositionally biased region" description="Low complexity" evidence="1">
    <location>
        <begin position="69"/>
        <end position="83"/>
    </location>
</feature>
<gene>
    <name evidence="3" type="ORF">GXP70_10305</name>
</gene>
<protein>
    <submittedName>
        <fullName evidence="3">Uncharacterized protein</fullName>
    </submittedName>
</protein>
<dbReference type="KEGG" id="plyc:GXP70_10305"/>
<accession>A0A6C0FXT0</accession>
<evidence type="ECO:0000256" key="1">
    <source>
        <dbReference type="SAM" id="MobiDB-lite"/>
    </source>
</evidence>
<dbReference type="RefSeq" id="WP_162356389.1">
    <property type="nucleotide sequence ID" value="NZ_CP048209.1"/>
</dbReference>
<dbReference type="AlphaFoldDB" id="A0A6C0FXT0"/>
<keyword evidence="2" id="KW-0472">Membrane</keyword>
<feature type="transmembrane region" description="Helical" evidence="2">
    <location>
        <begin position="6"/>
        <end position="26"/>
    </location>
</feature>
<organism evidence="3 4">
    <name type="scientific">Paenibacillus lycopersici</name>
    <dbReference type="NCBI Taxonomy" id="2704462"/>
    <lineage>
        <taxon>Bacteria</taxon>
        <taxon>Bacillati</taxon>
        <taxon>Bacillota</taxon>
        <taxon>Bacilli</taxon>
        <taxon>Bacillales</taxon>
        <taxon>Paenibacillaceae</taxon>
        <taxon>Paenibacillus</taxon>
    </lineage>
</organism>
<keyword evidence="4" id="KW-1185">Reference proteome</keyword>
<evidence type="ECO:0000313" key="3">
    <source>
        <dbReference type="EMBL" id="QHT60291.1"/>
    </source>
</evidence>
<proteinExistence type="predicted"/>
<evidence type="ECO:0000313" key="4">
    <source>
        <dbReference type="Proteomes" id="UP000476064"/>
    </source>
</evidence>
<dbReference type="EMBL" id="CP048209">
    <property type="protein sequence ID" value="QHT60291.1"/>
    <property type="molecule type" value="Genomic_DNA"/>
</dbReference>
<evidence type="ECO:0000256" key="2">
    <source>
        <dbReference type="SAM" id="Phobius"/>
    </source>
</evidence>
<keyword evidence="2" id="KW-1133">Transmembrane helix</keyword>
<keyword evidence="2" id="KW-0812">Transmembrane</keyword>
<feature type="compositionally biased region" description="Basic and acidic residues" evidence="1">
    <location>
        <begin position="55"/>
        <end position="67"/>
    </location>
</feature>
<feature type="region of interest" description="Disordered" evidence="1">
    <location>
        <begin position="121"/>
        <end position="183"/>
    </location>
</feature>
<name>A0A6C0FXT0_9BACL</name>
<feature type="compositionally biased region" description="Basic and acidic residues" evidence="1">
    <location>
        <begin position="100"/>
        <end position="109"/>
    </location>
</feature>
<feature type="region of interest" description="Disordered" evidence="1">
    <location>
        <begin position="32"/>
        <end position="109"/>
    </location>
</feature>
<dbReference type="Proteomes" id="UP000476064">
    <property type="component" value="Chromosome"/>
</dbReference>